<dbReference type="Proteomes" id="UP000014672">
    <property type="component" value="Chromosome"/>
</dbReference>
<organism evidence="1 2">
    <name type="scientific">Glaesserella parasuis ZJ0906</name>
    <dbReference type="NCBI Taxonomy" id="1322346"/>
    <lineage>
        <taxon>Bacteria</taxon>
        <taxon>Pseudomonadati</taxon>
        <taxon>Pseudomonadota</taxon>
        <taxon>Gammaproteobacteria</taxon>
        <taxon>Pasteurellales</taxon>
        <taxon>Pasteurellaceae</taxon>
        <taxon>Glaesserella</taxon>
    </lineage>
</organism>
<accession>A0A806J9A9</accession>
<evidence type="ECO:0000313" key="2">
    <source>
        <dbReference type="Proteomes" id="UP000014672"/>
    </source>
</evidence>
<protein>
    <submittedName>
        <fullName evidence="1">Uncharacterized protein</fullName>
    </submittedName>
</protein>
<sequence length="65" mass="7319">MKMTKHQCIANFFIGFGSMFNIAPLFASIDIGSPQDDLKNMQNDFRQLGDDLRKGIGEVVNAQRK</sequence>
<dbReference type="AlphaFoldDB" id="A0A806J9A9"/>
<evidence type="ECO:0000313" key="1">
    <source>
        <dbReference type="EMBL" id="AGO15485.1"/>
    </source>
</evidence>
<name>A0A806J9A9_GLAPU</name>
<gene>
    <name evidence="1" type="ORF">K756_01045</name>
</gene>
<reference evidence="1 2" key="1">
    <citation type="journal article" date="2013" name="PLoS ONE">
        <title>Complete Genome Analysis of a Haemophilus parasuis Serovar 12 Strain from China.</title>
        <authorList>
            <person name="Li Y."/>
            <person name="Kwok A.H."/>
            <person name="Jiang J."/>
            <person name="Zou Y."/>
            <person name="Zheng F."/>
            <person name="Chen P."/>
            <person name="Hou C."/>
            <person name="Leung F.C."/>
            <person name="Jiang P."/>
        </authorList>
    </citation>
    <scope>NUCLEOTIDE SEQUENCE [LARGE SCALE GENOMIC DNA]</scope>
    <source>
        <strain evidence="1 2">ZJ0906</strain>
    </source>
</reference>
<proteinExistence type="predicted"/>
<dbReference type="KEGG" id="hpaz:K756_01045"/>
<dbReference type="EMBL" id="CP005384">
    <property type="protein sequence ID" value="AGO15485.1"/>
    <property type="molecule type" value="Genomic_DNA"/>
</dbReference>